<dbReference type="Gene3D" id="3.30.190.10">
    <property type="entry name" value="Ribulose bisphosphate carboxylase, small subunit"/>
    <property type="match status" value="1"/>
</dbReference>
<keyword evidence="6" id="KW-0934">Plastid</keyword>
<evidence type="ECO:0000256" key="3">
    <source>
        <dbReference type="ARBA" id="ARBA00022567"/>
    </source>
</evidence>
<keyword evidence="2 6" id="KW-0602">Photosynthesis</keyword>
<comment type="caution">
    <text evidence="8">The sequence shown here is derived from an EMBL/GenBank/DDBJ whole genome shotgun (WGS) entry which is preliminary data.</text>
</comment>
<name>A0AAU9TAY8_THLAR</name>
<gene>
    <name evidence="8" type="ORF">TAV2_LOCUS26314</name>
</gene>
<reference evidence="8 9" key="1">
    <citation type="submission" date="2022-03" db="EMBL/GenBank/DDBJ databases">
        <authorList>
            <person name="Nunn A."/>
            <person name="Chopra R."/>
            <person name="Nunn A."/>
            <person name="Contreras Garrido A."/>
        </authorList>
    </citation>
    <scope>NUCLEOTIDE SEQUENCE [LARGE SCALE GENOMIC DNA]</scope>
</reference>
<evidence type="ECO:0000256" key="2">
    <source>
        <dbReference type="ARBA" id="ARBA00022531"/>
    </source>
</evidence>
<dbReference type="Proteomes" id="UP000836841">
    <property type="component" value="Unassembled WGS sequence"/>
</dbReference>
<sequence length="68" mass="7942">MKFLMRVGLDFMQTWDPIDNKKFETLSYLPPLSDESIAKEIDYMLKKGWIPCLEFDAVSKTNPDQQIA</sequence>
<keyword evidence="1" id="KW-0150">Chloroplast</keyword>
<dbReference type="AlphaFoldDB" id="A0AAU9TAY8"/>
<dbReference type="Pfam" id="PF00101">
    <property type="entry name" value="RuBisCO_small"/>
    <property type="match status" value="1"/>
</dbReference>
<dbReference type="GO" id="GO:0019253">
    <property type="term" value="P:reductive pentose-phosphate cycle"/>
    <property type="evidence" value="ECO:0007669"/>
    <property type="project" value="UniProtKB-KW"/>
</dbReference>
<keyword evidence="5 6" id="KW-0120">Carbon dioxide fixation</keyword>
<evidence type="ECO:0000256" key="5">
    <source>
        <dbReference type="ARBA" id="ARBA00023300"/>
    </source>
</evidence>
<protein>
    <recommendedName>
        <fullName evidence="6">Ribulose bisphosphate carboxylase small subunit</fullName>
        <shortName evidence="6">RuBisCO small subunit</shortName>
    </recommendedName>
</protein>
<evidence type="ECO:0000259" key="7">
    <source>
        <dbReference type="Pfam" id="PF00101"/>
    </source>
</evidence>
<evidence type="ECO:0000313" key="8">
    <source>
        <dbReference type="EMBL" id="CAH2080612.1"/>
    </source>
</evidence>
<evidence type="ECO:0000256" key="1">
    <source>
        <dbReference type="ARBA" id="ARBA00022528"/>
    </source>
</evidence>
<keyword evidence="3" id="KW-0113">Calvin cycle</keyword>
<evidence type="ECO:0000256" key="6">
    <source>
        <dbReference type="RuleBase" id="RU003627"/>
    </source>
</evidence>
<dbReference type="InterPro" id="IPR000894">
    <property type="entry name" value="RuBisCO_ssu_dom"/>
</dbReference>
<dbReference type="InterPro" id="IPR024681">
    <property type="entry name" value="RuBisCO_ssu"/>
</dbReference>
<feature type="domain" description="Ribulose bisphosphate carboxylase small subunit" evidence="7">
    <location>
        <begin position="23"/>
        <end position="60"/>
    </location>
</feature>
<dbReference type="InterPro" id="IPR036385">
    <property type="entry name" value="RuBisCO_ssu_sf"/>
</dbReference>
<dbReference type="GO" id="GO:0009853">
    <property type="term" value="P:photorespiration"/>
    <property type="evidence" value="ECO:0007669"/>
    <property type="project" value="UniProtKB-UniRule"/>
</dbReference>
<evidence type="ECO:0000256" key="4">
    <source>
        <dbReference type="ARBA" id="ARBA00023238"/>
    </source>
</evidence>
<dbReference type="PANTHER" id="PTHR31262">
    <property type="entry name" value="RIBULOSE BISPHOSPHATE CARBOXYLASE SMALL CHAIN 1, CHLOROPLASTIC"/>
    <property type="match status" value="1"/>
</dbReference>
<evidence type="ECO:0000313" key="9">
    <source>
        <dbReference type="Proteomes" id="UP000836841"/>
    </source>
</evidence>
<dbReference type="PRINTS" id="PR00152">
    <property type="entry name" value="RUBISCOSMALL"/>
</dbReference>
<keyword evidence="4 6" id="KW-0601">Photorespiration</keyword>
<comment type="subunit">
    <text evidence="6">Heterohexadecamer of 8 large and 8 small subunits.</text>
</comment>
<accession>A0AAU9TAY8</accession>
<keyword evidence="9" id="KW-1185">Reference proteome</keyword>
<organism evidence="8 9">
    <name type="scientific">Thlaspi arvense</name>
    <name type="common">Field penny-cress</name>
    <dbReference type="NCBI Taxonomy" id="13288"/>
    <lineage>
        <taxon>Eukaryota</taxon>
        <taxon>Viridiplantae</taxon>
        <taxon>Streptophyta</taxon>
        <taxon>Embryophyta</taxon>
        <taxon>Tracheophyta</taxon>
        <taxon>Spermatophyta</taxon>
        <taxon>Magnoliopsida</taxon>
        <taxon>eudicotyledons</taxon>
        <taxon>Gunneridae</taxon>
        <taxon>Pentapetalae</taxon>
        <taxon>rosids</taxon>
        <taxon>malvids</taxon>
        <taxon>Brassicales</taxon>
        <taxon>Brassicaceae</taxon>
        <taxon>Thlaspideae</taxon>
        <taxon>Thlaspi</taxon>
    </lineage>
</organism>
<proteinExistence type="inferred from homology"/>
<dbReference type="SUPFAM" id="SSF55239">
    <property type="entry name" value="RuBisCO, small subunit"/>
    <property type="match status" value="1"/>
</dbReference>
<dbReference type="PANTHER" id="PTHR31262:SF0">
    <property type="entry name" value="RIBULOSE BISPHOSPHATE CARBOXYLASE SMALL SUBUNIT, CHLOROPLASTIC 1"/>
    <property type="match status" value="1"/>
</dbReference>
<dbReference type="EMBL" id="CAJVSB020000933">
    <property type="protein sequence ID" value="CAH2080612.1"/>
    <property type="molecule type" value="Genomic_DNA"/>
</dbReference>
<comment type="function">
    <text evidence="6">RuBisCO catalyzes two reactions: the carboxylation of D-ribulose 1,5-bisphosphate, the primary event in carbon dioxide fixation, as well as the oxidative fragmentation of the pentose substrate. Both reactions occur simultaneously and in competition at the same active site. Although the small subunit is not catalytic it is essential for maximal activity.</text>
</comment>
<comment type="similarity">
    <text evidence="6">Belongs to the RuBisCO small chain family.</text>
</comment>